<accession>A0A8S4RMD1</accession>
<sequence>MLQSGFTIILCTAYSLAKTSSPTSNSIQSCAHTTASDACGVIIARNPVTQIVTRAEVRPYMSRPQADDLFKP</sequence>
<reference evidence="2" key="1">
    <citation type="submission" date="2022-03" db="EMBL/GenBank/DDBJ databases">
        <authorList>
            <person name="Lindestad O."/>
        </authorList>
    </citation>
    <scope>NUCLEOTIDE SEQUENCE</scope>
</reference>
<keyword evidence="1" id="KW-0732">Signal</keyword>
<organism evidence="2 3">
    <name type="scientific">Pararge aegeria aegeria</name>
    <dbReference type="NCBI Taxonomy" id="348720"/>
    <lineage>
        <taxon>Eukaryota</taxon>
        <taxon>Metazoa</taxon>
        <taxon>Ecdysozoa</taxon>
        <taxon>Arthropoda</taxon>
        <taxon>Hexapoda</taxon>
        <taxon>Insecta</taxon>
        <taxon>Pterygota</taxon>
        <taxon>Neoptera</taxon>
        <taxon>Endopterygota</taxon>
        <taxon>Lepidoptera</taxon>
        <taxon>Glossata</taxon>
        <taxon>Ditrysia</taxon>
        <taxon>Papilionoidea</taxon>
        <taxon>Nymphalidae</taxon>
        <taxon>Satyrinae</taxon>
        <taxon>Satyrini</taxon>
        <taxon>Parargina</taxon>
        <taxon>Pararge</taxon>
    </lineage>
</organism>
<protein>
    <submittedName>
        <fullName evidence="2">Jg17160 protein</fullName>
    </submittedName>
</protein>
<evidence type="ECO:0000313" key="3">
    <source>
        <dbReference type="Proteomes" id="UP000838756"/>
    </source>
</evidence>
<evidence type="ECO:0000313" key="2">
    <source>
        <dbReference type="EMBL" id="CAH2238574.1"/>
    </source>
</evidence>
<feature type="chain" id="PRO_5035874332" evidence="1">
    <location>
        <begin position="18"/>
        <end position="72"/>
    </location>
</feature>
<evidence type="ECO:0000256" key="1">
    <source>
        <dbReference type="SAM" id="SignalP"/>
    </source>
</evidence>
<proteinExistence type="predicted"/>
<name>A0A8S4RMD1_9NEOP</name>
<dbReference type="AlphaFoldDB" id="A0A8S4RMD1"/>
<dbReference type="EMBL" id="CAKXAJ010025364">
    <property type="protein sequence ID" value="CAH2238574.1"/>
    <property type="molecule type" value="Genomic_DNA"/>
</dbReference>
<comment type="caution">
    <text evidence="2">The sequence shown here is derived from an EMBL/GenBank/DDBJ whole genome shotgun (WGS) entry which is preliminary data.</text>
</comment>
<keyword evidence="3" id="KW-1185">Reference proteome</keyword>
<feature type="signal peptide" evidence="1">
    <location>
        <begin position="1"/>
        <end position="17"/>
    </location>
</feature>
<gene>
    <name evidence="2" type="primary">jg17160</name>
    <name evidence="2" type="ORF">PAEG_LOCUS15638</name>
</gene>
<dbReference type="Proteomes" id="UP000838756">
    <property type="component" value="Unassembled WGS sequence"/>
</dbReference>